<evidence type="ECO:0000256" key="6">
    <source>
        <dbReference type="ARBA" id="ARBA00022840"/>
    </source>
</evidence>
<keyword evidence="2 10" id="KW-0723">Serine/threonine-protein kinase</keyword>
<evidence type="ECO:0000313" key="11">
    <source>
        <dbReference type="Proteomes" id="UP000676325"/>
    </source>
</evidence>
<dbReference type="EMBL" id="JAGSOH010000059">
    <property type="protein sequence ID" value="MBR7828544.1"/>
    <property type="molecule type" value="Genomic_DNA"/>
</dbReference>
<evidence type="ECO:0000256" key="2">
    <source>
        <dbReference type="ARBA" id="ARBA00022527"/>
    </source>
</evidence>
<dbReference type="PROSITE" id="PS50011">
    <property type="entry name" value="PROTEIN_KINASE_DOM"/>
    <property type="match status" value="1"/>
</dbReference>
<dbReference type="RefSeq" id="WP_212519679.1">
    <property type="nucleotide sequence ID" value="NZ_JAGSOH010000059.1"/>
</dbReference>
<comment type="caution">
    <text evidence="10">The sequence shown here is derived from an EMBL/GenBank/DDBJ whole genome shotgun (WGS) entry which is preliminary data.</text>
</comment>
<accession>A0A941EJ20</accession>
<dbReference type="SMART" id="SM00220">
    <property type="entry name" value="S_TKc"/>
    <property type="match status" value="1"/>
</dbReference>
<evidence type="ECO:0000256" key="5">
    <source>
        <dbReference type="ARBA" id="ARBA00022777"/>
    </source>
</evidence>
<evidence type="ECO:0000259" key="9">
    <source>
        <dbReference type="PROSITE" id="PS50011"/>
    </source>
</evidence>
<evidence type="ECO:0000256" key="1">
    <source>
        <dbReference type="ARBA" id="ARBA00012513"/>
    </source>
</evidence>
<keyword evidence="3" id="KW-0808">Transferase</keyword>
<keyword evidence="5 10" id="KW-0418">Kinase</keyword>
<proteinExistence type="predicted"/>
<dbReference type="AlphaFoldDB" id="A0A941EJ20"/>
<dbReference type="PANTHER" id="PTHR43289:SF6">
    <property type="entry name" value="SERINE_THREONINE-PROTEIN KINASE NEKL-3"/>
    <property type="match status" value="1"/>
</dbReference>
<dbReference type="InterPro" id="IPR000719">
    <property type="entry name" value="Prot_kinase_dom"/>
</dbReference>
<evidence type="ECO:0000313" key="10">
    <source>
        <dbReference type="EMBL" id="MBR7828544.1"/>
    </source>
</evidence>
<evidence type="ECO:0000256" key="8">
    <source>
        <dbReference type="SAM" id="MobiDB-lite"/>
    </source>
</evidence>
<gene>
    <name evidence="10" type="ORF">KDK95_19690</name>
</gene>
<dbReference type="EC" id="2.7.11.1" evidence="1"/>
<dbReference type="InterPro" id="IPR011009">
    <property type="entry name" value="Kinase-like_dom_sf"/>
</dbReference>
<evidence type="ECO:0000256" key="4">
    <source>
        <dbReference type="ARBA" id="ARBA00022741"/>
    </source>
</evidence>
<dbReference type="InterPro" id="IPR017441">
    <property type="entry name" value="Protein_kinase_ATP_BS"/>
</dbReference>
<organism evidence="10 11">
    <name type="scientific">Actinospica acidithermotolerans</name>
    <dbReference type="NCBI Taxonomy" id="2828514"/>
    <lineage>
        <taxon>Bacteria</taxon>
        <taxon>Bacillati</taxon>
        <taxon>Actinomycetota</taxon>
        <taxon>Actinomycetes</taxon>
        <taxon>Catenulisporales</taxon>
        <taxon>Actinospicaceae</taxon>
        <taxon>Actinospica</taxon>
    </lineage>
</organism>
<keyword evidence="4 7" id="KW-0547">Nucleotide-binding</keyword>
<reference evidence="10" key="1">
    <citation type="submission" date="2021-04" db="EMBL/GenBank/DDBJ databases">
        <title>Genome based classification of Actinospica acidithermotolerans sp. nov., an actinobacterium isolated from an Indonesian hot spring.</title>
        <authorList>
            <person name="Kusuma A.B."/>
            <person name="Putra K.E."/>
            <person name="Nafisah S."/>
            <person name="Loh J."/>
            <person name="Nouioui I."/>
            <person name="Goodfellow M."/>
        </authorList>
    </citation>
    <scope>NUCLEOTIDE SEQUENCE</scope>
    <source>
        <strain evidence="10">MGRD01-02</strain>
    </source>
</reference>
<feature type="binding site" evidence="7">
    <location>
        <position position="40"/>
    </location>
    <ligand>
        <name>ATP</name>
        <dbReference type="ChEBI" id="CHEBI:30616"/>
    </ligand>
</feature>
<sequence length="461" mass="47518">MSAQAPSIPGYGDGKLLGRGGYAVVYLYRDESRGEEVAVKVLTLLDDSARGQFADEIRVLSSFGDDPLIVPYLGQGTLADRQQPYFVMRYCPGGSLSKWVGAYGLPVAQVVETGLRIGRALEAVHRRSWLHRDIKPSNILVDEDGRAPRLSDFGIATPSRNGQAGPGDPAVSVAWSAPEVITKASRGSVASDVYALGATLWHLLVGHAPYEIPGGDNSPEALERRVVGSGLPGLGRDGVPTALEHLLRSMLEKDPAARPRRAADVVAVLELIDAQLQAAIVPVTSGAAQDVRGARGPVGSVPIPTAAGPAGPEPAKPSKRRVLIVCGAALLVVGGLVAAGSLSRHGTSGGGQASRSASAVATGPGAQDAGVLGDQVPPGTPEVTATRISSATLRFTWSYSAREATDSFSWRVVGTSRSGATSATSIDLSDPAGQRMCIQVRVVRAGGEGQGSSWSAAGCGS</sequence>
<dbReference type="GO" id="GO:0004674">
    <property type="term" value="F:protein serine/threonine kinase activity"/>
    <property type="evidence" value="ECO:0007669"/>
    <property type="project" value="UniProtKB-KW"/>
</dbReference>
<protein>
    <recommendedName>
        <fullName evidence="1">non-specific serine/threonine protein kinase</fullName>
        <ecNumber evidence="1">2.7.11.1</ecNumber>
    </recommendedName>
</protein>
<dbReference type="Pfam" id="PF00069">
    <property type="entry name" value="Pkinase"/>
    <property type="match status" value="1"/>
</dbReference>
<dbReference type="GO" id="GO:0005524">
    <property type="term" value="F:ATP binding"/>
    <property type="evidence" value="ECO:0007669"/>
    <property type="project" value="UniProtKB-UniRule"/>
</dbReference>
<evidence type="ECO:0000256" key="7">
    <source>
        <dbReference type="PROSITE-ProRule" id="PRU10141"/>
    </source>
</evidence>
<feature type="region of interest" description="Disordered" evidence="8">
    <location>
        <begin position="343"/>
        <end position="383"/>
    </location>
</feature>
<dbReference type="Proteomes" id="UP000676325">
    <property type="component" value="Unassembled WGS sequence"/>
</dbReference>
<dbReference type="SUPFAM" id="SSF56112">
    <property type="entry name" value="Protein kinase-like (PK-like)"/>
    <property type="match status" value="1"/>
</dbReference>
<keyword evidence="6 7" id="KW-0067">ATP-binding</keyword>
<name>A0A941EJ20_9ACTN</name>
<keyword evidence="11" id="KW-1185">Reference proteome</keyword>
<dbReference type="CDD" id="cd14014">
    <property type="entry name" value="STKc_PknB_like"/>
    <property type="match status" value="1"/>
</dbReference>
<evidence type="ECO:0000256" key="3">
    <source>
        <dbReference type="ARBA" id="ARBA00022679"/>
    </source>
</evidence>
<dbReference type="PROSITE" id="PS00107">
    <property type="entry name" value="PROTEIN_KINASE_ATP"/>
    <property type="match status" value="1"/>
</dbReference>
<dbReference type="Gene3D" id="1.10.510.10">
    <property type="entry name" value="Transferase(Phosphotransferase) domain 1"/>
    <property type="match status" value="1"/>
</dbReference>
<dbReference type="PANTHER" id="PTHR43289">
    <property type="entry name" value="MITOGEN-ACTIVATED PROTEIN KINASE KINASE KINASE 20-RELATED"/>
    <property type="match status" value="1"/>
</dbReference>
<feature type="domain" description="Protein kinase" evidence="9">
    <location>
        <begin position="11"/>
        <end position="272"/>
    </location>
</feature>